<dbReference type="EMBL" id="CP003600">
    <property type="protein sequence ID" value="AFY95419.1"/>
    <property type="molecule type" value="Genomic_DNA"/>
</dbReference>
<name>K9UMK1_CHAP6</name>
<dbReference type="HOGENOM" id="CLU_1701092_0_0_3"/>
<sequence length="154" mass="18122">MFIPSPYISKPIPVDRLDRWLEDNQNFTLANKLGVEATTELQRFQTNVRRQRQQPQLGATYQSSLQKLDRAIQLYPKDLPDYYVKLNLANLYVLRGELQKRDPSKAAASIADFKRAGEIYPVAEYSYAYYQRRYWRAAGAIDRERWPITVKLPY</sequence>
<protein>
    <submittedName>
        <fullName evidence="1">Uncharacterized protein</fullName>
    </submittedName>
</protein>
<dbReference type="AlphaFoldDB" id="K9UMK1"/>
<dbReference type="KEGG" id="cmp:Cha6605_4490"/>
<keyword evidence="2" id="KW-1185">Reference proteome</keyword>
<organism evidence="1 2">
    <name type="scientific">Chamaesiphon minutus (strain ATCC 27169 / PCC 6605)</name>
    <dbReference type="NCBI Taxonomy" id="1173020"/>
    <lineage>
        <taxon>Bacteria</taxon>
        <taxon>Bacillati</taxon>
        <taxon>Cyanobacteriota</taxon>
        <taxon>Cyanophyceae</taxon>
        <taxon>Gomontiellales</taxon>
        <taxon>Chamaesiphonaceae</taxon>
        <taxon>Chamaesiphon</taxon>
    </lineage>
</organism>
<dbReference type="Proteomes" id="UP000010366">
    <property type="component" value="Chromosome"/>
</dbReference>
<dbReference type="STRING" id="1173020.Cha6605_4490"/>
<accession>K9UMK1</accession>
<evidence type="ECO:0000313" key="1">
    <source>
        <dbReference type="EMBL" id="AFY95419.1"/>
    </source>
</evidence>
<proteinExistence type="predicted"/>
<reference evidence="1 2" key="1">
    <citation type="submission" date="2012-05" db="EMBL/GenBank/DDBJ databases">
        <title>Finished chromosome of genome of Chamaesiphon sp. PCC 6605.</title>
        <authorList>
            <consortium name="US DOE Joint Genome Institute"/>
            <person name="Gugger M."/>
            <person name="Coursin T."/>
            <person name="Rippka R."/>
            <person name="Tandeau De Marsac N."/>
            <person name="Huntemann M."/>
            <person name="Wei C.-L."/>
            <person name="Han J."/>
            <person name="Detter J.C."/>
            <person name="Han C."/>
            <person name="Tapia R."/>
            <person name="Chen A."/>
            <person name="Kyrpides N."/>
            <person name="Mavromatis K."/>
            <person name="Markowitz V."/>
            <person name="Szeto E."/>
            <person name="Ivanova N."/>
            <person name="Pagani I."/>
            <person name="Pati A."/>
            <person name="Goodwin L."/>
            <person name="Nordberg H.P."/>
            <person name="Cantor M.N."/>
            <person name="Hua S.X."/>
            <person name="Woyke T."/>
            <person name="Kerfeld C.A."/>
        </authorList>
    </citation>
    <scope>NUCLEOTIDE SEQUENCE [LARGE SCALE GENOMIC DNA]</scope>
    <source>
        <strain evidence="2">ATCC 27169 / PCC 6605</strain>
    </source>
</reference>
<evidence type="ECO:0000313" key="2">
    <source>
        <dbReference type="Proteomes" id="UP000010366"/>
    </source>
</evidence>
<gene>
    <name evidence="1" type="ORF">Cha6605_4490</name>
</gene>